<name>A0ABY1QW42_9SPHN</name>
<dbReference type="EMBL" id="FXUI01000026">
    <property type="protein sequence ID" value="SMP82630.1"/>
    <property type="molecule type" value="Genomic_DNA"/>
</dbReference>
<dbReference type="Proteomes" id="UP001157910">
    <property type="component" value="Unassembled WGS sequence"/>
</dbReference>
<dbReference type="InterPro" id="IPR001173">
    <property type="entry name" value="Glyco_trans_2-like"/>
</dbReference>
<reference evidence="2 3" key="1">
    <citation type="submission" date="2017-05" db="EMBL/GenBank/DDBJ databases">
        <authorList>
            <person name="Varghese N."/>
            <person name="Submissions S."/>
        </authorList>
    </citation>
    <scope>NUCLEOTIDE SEQUENCE [LARGE SCALE GENOMIC DNA]</scope>
    <source>
        <strain evidence="2 3">SM16</strain>
    </source>
</reference>
<evidence type="ECO:0000313" key="2">
    <source>
        <dbReference type="EMBL" id="SMP82630.1"/>
    </source>
</evidence>
<dbReference type="PANTHER" id="PTHR22916:SF3">
    <property type="entry name" value="UDP-GLCNAC:BETAGAL BETA-1,3-N-ACETYLGLUCOSAMINYLTRANSFERASE-LIKE PROTEIN 1"/>
    <property type="match status" value="1"/>
</dbReference>
<dbReference type="SUPFAM" id="SSF53448">
    <property type="entry name" value="Nucleotide-diphospho-sugar transferases"/>
    <property type="match status" value="1"/>
</dbReference>
<proteinExistence type="predicted"/>
<dbReference type="RefSeq" id="WP_283407212.1">
    <property type="nucleotide sequence ID" value="NZ_FXUI01000026.1"/>
</dbReference>
<dbReference type="Gene3D" id="3.90.550.10">
    <property type="entry name" value="Spore Coat Polysaccharide Biosynthesis Protein SpsA, Chain A"/>
    <property type="match status" value="1"/>
</dbReference>
<gene>
    <name evidence="2" type="ORF">SAMN06296065_1264</name>
</gene>
<dbReference type="PANTHER" id="PTHR22916">
    <property type="entry name" value="GLYCOSYLTRANSFERASE"/>
    <property type="match status" value="1"/>
</dbReference>
<sequence length="317" mass="36807">MHGSNQPFLTIMTPTWNRAHLLPRLYASLVRQGVTSSCFEWLIIDDGSTDRTAEYLASLAPDAPFPLRVIRLENGGKHRAINAGAQHIQGRWAMIVDSDDYLVEGSLDHFIEFLMIWDSDQSVGMIMSKMRFLNGNHAQTVFPRNVGKIRYYKRAALTEVIDCTFSFRKEAILLFPYPEVIGEKFMAHGWLPNAMSERFFSVFYDDVVVCAEYQKDGVSSNPVTIRSKNPVSAMHVYRIMSLYPQTFKRRLKNNLSFWRYFFHAKWKGKVVSDEDIPKPWPSIYVAPLSWMLASFDKFRRRPRAVFDQSRSYPHELK</sequence>
<keyword evidence="3" id="KW-1185">Reference proteome</keyword>
<feature type="domain" description="Glycosyltransferase 2-like" evidence="1">
    <location>
        <begin position="10"/>
        <end position="168"/>
    </location>
</feature>
<dbReference type="InterPro" id="IPR029044">
    <property type="entry name" value="Nucleotide-diphossugar_trans"/>
</dbReference>
<dbReference type="CDD" id="cd00761">
    <property type="entry name" value="Glyco_tranf_GTA_type"/>
    <property type="match status" value="1"/>
</dbReference>
<organism evidence="2 3">
    <name type="scientific">Novosphingobium panipatense</name>
    <dbReference type="NCBI Taxonomy" id="428991"/>
    <lineage>
        <taxon>Bacteria</taxon>
        <taxon>Pseudomonadati</taxon>
        <taxon>Pseudomonadota</taxon>
        <taxon>Alphaproteobacteria</taxon>
        <taxon>Sphingomonadales</taxon>
        <taxon>Sphingomonadaceae</taxon>
        <taxon>Novosphingobium</taxon>
    </lineage>
</organism>
<dbReference type="Pfam" id="PF00535">
    <property type="entry name" value="Glycos_transf_2"/>
    <property type="match status" value="1"/>
</dbReference>
<protein>
    <submittedName>
        <fullName evidence="2">Glycosyltransferase involved in cell wall bisynthesis</fullName>
    </submittedName>
</protein>
<comment type="caution">
    <text evidence="2">The sequence shown here is derived from an EMBL/GenBank/DDBJ whole genome shotgun (WGS) entry which is preliminary data.</text>
</comment>
<evidence type="ECO:0000259" key="1">
    <source>
        <dbReference type="Pfam" id="PF00535"/>
    </source>
</evidence>
<accession>A0ABY1QW42</accession>
<evidence type="ECO:0000313" key="3">
    <source>
        <dbReference type="Proteomes" id="UP001157910"/>
    </source>
</evidence>